<dbReference type="AlphaFoldDB" id="A0A6H1ZSE1"/>
<dbReference type="EMBL" id="MT144191">
    <property type="protein sequence ID" value="QJA50382.1"/>
    <property type="molecule type" value="Genomic_DNA"/>
</dbReference>
<sequence>MENKRIVEINGVKLEVDLRQANTIESFKIGDNIKVLVKSYGDNYSSHVGVIIGFDEFKEHPAINITYLELTYSKAEMHFKTLTADTKDVEIAHVTNPNELTFNKNSVEQMFNDKIKKQQEEIKDIIGQRDYFLQAFGKYFEKAIGEKE</sequence>
<evidence type="ECO:0000313" key="2">
    <source>
        <dbReference type="EMBL" id="QJA70794.1"/>
    </source>
</evidence>
<organism evidence="1">
    <name type="scientific">viral metagenome</name>
    <dbReference type="NCBI Taxonomy" id="1070528"/>
    <lineage>
        <taxon>unclassified sequences</taxon>
        <taxon>metagenomes</taxon>
        <taxon>organismal metagenomes</taxon>
    </lineage>
</organism>
<proteinExistence type="predicted"/>
<gene>
    <name evidence="2" type="ORF">MM415A03559_0006</name>
    <name evidence="3" type="ORF">MM415B02082_0004</name>
    <name evidence="1" type="ORF">TM448A01721_0019</name>
    <name evidence="4" type="ORF">TM448B02568_0006</name>
</gene>
<reference evidence="1" key="1">
    <citation type="submission" date="2020-03" db="EMBL/GenBank/DDBJ databases">
        <title>The deep terrestrial virosphere.</title>
        <authorList>
            <person name="Holmfeldt K."/>
            <person name="Nilsson E."/>
            <person name="Simone D."/>
            <person name="Lopez-Fernandez M."/>
            <person name="Wu X."/>
            <person name="de Brujin I."/>
            <person name="Lundin D."/>
            <person name="Andersson A."/>
            <person name="Bertilsson S."/>
            <person name="Dopson M."/>
        </authorList>
    </citation>
    <scope>NUCLEOTIDE SEQUENCE</scope>
    <source>
        <strain evidence="2">MM415A03559</strain>
        <strain evidence="3">MM415B02082</strain>
        <strain evidence="1">TM448A01721</strain>
        <strain evidence="4">TM448B02568</strain>
    </source>
</reference>
<evidence type="ECO:0000313" key="3">
    <source>
        <dbReference type="EMBL" id="QJA86426.1"/>
    </source>
</evidence>
<dbReference type="EMBL" id="MT144925">
    <property type="protein sequence ID" value="QJI01455.1"/>
    <property type="molecule type" value="Genomic_DNA"/>
</dbReference>
<evidence type="ECO:0000313" key="4">
    <source>
        <dbReference type="EMBL" id="QJI01455.1"/>
    </source>
</evidence>
<dbReference type="EMBL" id="MT141821">
    <property type="protein sequence ID" value="QJA70794.1"/>
    <property type="molecule type" value="Genomic_DNA"/>
</dbReference>
<name>A0A6H1ZSE1_9ZZZZ</name>
<evidence type="ECO:0000313" key="1">
    <source>
        <dbReference type="EMBL" id="QJA50382.1"/>
    </source>
</evidence>
<dbReference type="EMBL" id="MT142634">
    <property type="protein sequence ID" value="QJA86426.1"/>
    <property type="molecule type" value="Genomic_DNA"/>
</dbReference>
<protein>
    <submittedName>
        <fullName evidence="1">Uncharacterized protein</fullName>
    </submittedName>
</protein>
<accession>A0A6H1ZSE1</accession>